<reference evidence="1" key="1">
    <citation type="submission" date="2014-09" db="EMBL/GenBank/DDBJ databases">
        <authorList>
            <person name="Magalhaes I.L.F."/>
            <person name="Oliveira U."/>
            <person name="Santos F.R."/>
            <person name="Vidigal T.H.D.A."/>
            <person name="Brescovit A.D."/>
            <person name="Santos A.J."/>
        </authorList>
    </citation>
    <scope>NUCLEOTIDE SEQUENCE</scope>
    <source>
        <tissue evidence="1">Shoot tissue taken approximately 20 cm above the soil surface</tissue>
    </source>
</reference>
<name>A0A0A9CX47_ARUDO</name>
<dbReference type="EMBL" id="GBRH01217759">
    <property type="protein sequence ID" value="JAD80136.1"/>
    <property type="molecule type" value="Transcribed_RNA"/>
</dbReference>
<protein>
    <submittedName>
        <fullName evidence="1">Glutamate decarboxylase</fullName>
    </submittedName>
</protein>
<dbReference type="AlphaFoldDB" id="A0A0A9CX47"/>
<sequence>MIWYAASLGIDRSGIRYRGSGSRT</sequence>
<reference evidence="1" key="2">
    <citation type="journal article" date="2015" name="Data Brief">
        <title>Shoot transcriptome of the giant reed, Arundo donax.</title>
        <authorList>
            <person name="Barrero R.A."/>
            <person name="Guerrero F.D."/>
            <person name="Moolhuijzen P."/>
            <person name="Goolsby J.A."/>
            <person name="Tidwell J."/>
            <person name="Bellgard S.E."/>
            <person name="Bellgard M.I."/>
        </authorList>
    </citation>
    <scope>NUCLEOTIDE SEQUENCE</scope>
    <source>
        <tissue evidence="1">Shoot tissue taken approximately 20 cm above the soil surface</tissue>
    </source>
</reference>
<organism evidence="1">
    <name type="scientific">Arundo donax</name>
    <name type="common">Giant reed</name>
    <name type="synonym">Donax arundinaceus</name>
    <dbReference type="NCBI Taxonomy" id="35708"/>
    <lineage>
        <taxon>Eukaryota</taxon>
        <taxon>Viridiplantae</taxon>
        <taxon>Streptophyta</taxon>
        <taxon>Embryophyta</taxon>
        <taxon>Tracheophyta</taxon>
        <taxon>Spermatophyta</taxon>
        <taxon>Magnoliopsida</taxon>
        <taxon>Liliopsida</taxon>
        <taxon>Poales</taxon>
        <taxon>Poaceae</taxon>
        <taxon>PACMAD clade</taxon>
        <taxon>Arundinoideae</taxon>
        <taxon>Arundineae</taxon>
        <taxon>Arundo</taxon>
    </lineage>
</organism>
<accession>A0A0A9CX47</accession>
<proteinExistence type="predicted"/>
<evidence type="ECO:0000313" key="1">
    <source>
        <dbReference type="EMBL" id="JAD80136.1"/>
    </source>
</evidence>